<comment type="caution">
    <text evidence="6">The sequence shown here is derived from an EMBL/GenBank/DDBJ whole genome shotgun (WGS) entry which is preliminary data.</text>
</comment>
<keyword evidence="4 5" id="KW-0472">Membrane</keyword>
<feature type="transmembrane region" description="Helical" evidence="5">
    <location>
        <begin position="214"/>
        <end position="237"/>
    </location>
</feature>
<dbReference type="Gene3D" id="1.10.3080.10">
    <property type="entry name" value="Clc chloride channel"/>
    <property type="match status" value="1"/>
</dbReference>
<dbReference type="InterPro" id="IPR050368">
    <property type="entry name" value="ClC-type_chloride_channel"/>
</dbReference>
<evidence type="ECO:0000256" key="4">
    <source>
        <dbReference type="ARBA" id="ARBA00023136"/>
    </source>
</evidence>
<evidence type="ECO:0000313" key="7">
    <source>
        <dbReference type="Proteomes" id="UP000774570"/>
    </source>
</evidence>
<proteinExistence type="predicted"/>
<dbReference type="InterPro" id="IPR001807">
    <property type="entry name" value="ClC"/>
</dbReference>
<dbReference type="SUPFAM" id="SSF81340">
    <property type="entry name" value="Clc chloride channel"/>
    <property type="match status" value="1"/>
</dbReference>
<keyword evidence="2 5" id="KW-0812">Transmembrane</keyword>
<comment type="subcellular location">
    <subcellularLocation>
        <location evidence="1">Membrane</location>
        <topology evidence="1">Multi-pass membrane protein</topology>
    </subcellularLocation>
</comment>
<dbReference type="PANTHER" id="PTHR43427">
    <property type="entry name" value="CHLORIDE CHANNEL PROTEIN CLC-E"/>
    <property type="match status" value="1"/>
</dbReference>
<evidence type="ECO:0000256" key="3">
    <source>
        <dbReference type="ARBA" id="ARBA00022989"/>
    </source>
</evidence>
<dbReference type="PRINTS" id="PR00762">
    <property type="entry name" value="CLCHANNEL"/>
</dbReference>
<keyword evidence="7" id="KW-1185">Reference proteome</keyword>
<dbReference type="InterPro" id="IPR014743">
    <property type="entry name" value="Cl-channel_core"/>
</dbReference>
<evidence type="ECO:0000256" key="1">
    <source>
        <dbReference type="ARBA" id="ARBA00004141"/>
    </source>
</evidence>
<feature type="transmembrane region" description="Helical" evidence="5">
    <location>
        <begin position="47"/>
        <end position="68"/>
    </location>
</feature>
<reference evidence="6 7" key="1">
    <citation type="submission" date="2021-07" db="EMBL/GenBank/DDBJ databases">
        <title>Actinomadura sp. PM05-2 isolated from lichen.</title>
        <authorList>
            <person name="Somphong A."/>
            <person name="Phongsopitanun W."/>
            <person name="Tanasupawat S."/>
            <person name="Peongsungnone V."/>
        </authorList>
    </citation>
    <scope>NUCLEOTIDE SEQUENCE [LARGE SCALE GENOMIC DNA]</scope>
    <source>
        <strain evidence="6 7">PM05-2</strain>
    </source>
</reference>
<dbReference type="Proteomes" id="UP000774570">
    <property type="component" value="Unassembled WGS sequence"/>
</dbReference>
<evidence type="ECO:0000313" key="6">
    <source>
        <dbReference type="EMBL" id="MBW8484672.1"/>
    </source>
</evidence>
<evidence type="ECO:0000256" key="5">
    <source>
        <dbReference type="SAM" id="Phobius"/>
    </source>
</evidence>
<dbReference type="EMBL" id="JAIBOA010000012">
    <property type="protein sequence ID" value="MBW8484672.1"/>
    <property type="molecule type" value="Genomic_DNA"/>
</dbReference>
<feature type="transmembrane region" description="Helical" evidence="5">
    <location>
        <begin position="249"/>
        <end position="269"/>
    </location>
</feature>
<evidence type="ECO:0000256" key="2">
    <source>
        <dbReference type="ARBA" id="ARBA00022692"/>
    </source>
</evidence>
<name>A0ABS7FW70_9ACTN</name>
<protein>
    <submittedName>
        <fullName evidence="6">Ion channel protein</fullName>
    </submittedName>
</protein>
<sequence>MPSVVPALAVGVGSGLVLYAVDAVAEAGEHLLWTDLPRAFGVPDGSGLWTFLVLVLTGVLVGLVLWLVPGHGGPDPATEGLVAPPEPVRVLPSLLLVTVLTLTGGVSLGPENPITAVNIALAAWLGSRLVRGSDAGFWLGLAAAGTIGALFGTPVAAALILSEMPLGRAGVPLWDRLFAPLIAAAAGALTTVQLGEPLAAIPMPAYPGFHALDVVTGSATAAAACGLGLLAVLAFPYAHAAFHRIGHPLLMVTAGAVLLGLLGALGGRITLFKGVTEMVELVETEGTRTAGGLLLVVVVKLAALVIAGTCGFRGGRIFPAVFTGAAFGLLAHHLVPSLPLPLAVTAAVAGLLVAVTRQGWLSLFTAAALSGDLALLPVLCVTILPAWLLATGRPEMQIRTPGPSPEPA</sequence>
<dbReference type="NCBIfam" id="NF002971">
    <property type="entry name" value="PRK03655.1"/>
    <property type="match status" value="1"/>
</dbReference>
<dbReference type="Pfam" id="PF00654">
    <property type="entry name" value="Voltage_CLC"/>
    <property type="match status" value="1"/>
</dbReference>
<dbReference type="PANTHER" id="PTHR43427:SF9">
    <property type="entry name" value="ION-TRANSPORT PROTEIN YFEO-RELATED"/>
    <property type="match status" value="1"/>
</dbReference>
<feature type="transmembrane region" description="Helical" evidence="5">
    <location>
        <begin position="363"/>
        <end position="388"/>
    </location>
</feature>
<feature type="transmembrane region" description="Helical" evidence="5">
    <location>
        <begin position="340"/>
        <end position="356"/>
    </location>
</feature>
<organism evidence="6 7">
    <name type="scientific">Actinomadura parmotrematis</name>
    <dbReference type="NCBI Taxonomy" id="2864039"/>
    <lineage>
        <taxon>Bacteria</taxon>
        <taxon>Bacillati</taxon>
        <taxon>Actinomycetota</taxon>
        <taxon>Actinomycetes</taxon>
        <taxon>Streptosporangiales</taxon>
        <taxon>Thermomonosporaceae</taxon>
        <taxon>Actinomadura</taxon>
    </lineage>
</organism>
<dbReference type="CDD" id="cd00400">
    <property type="entry name" value="Voltage_gated_ClC"/>
    <property type="match status" value="1"/>
</dbReference>
<feature type="transmembrane region" description="Helical" evidence="5">
    <location>
        <begin position="289"/>
        <end position="310"/>
    </location>
</feature>
<accession>A0ABS7FW70</accession>
<gene>
    <name evidence="6" type="ORF">K1Y72_19970</name>
</gene>
<keyword evidence="3 5" id="KW-1133">Transmembrane helix</keyword>
<feature type="transmembrane region" description="Helical" evidence="5">
    <location>
        <begin position="137"/>
        <end position="161"/>
    </location>
</feature>